<feature type="domain" description="Wadjet protein JetD C-terminal" evidence="1">
    <location>
        <begin position="267"/>
        <end position="414"/>
    </location>
</feature>
<dbReference type="SUPFAM" id="SSF56726">
    <property type="entry name" value="DNA topoisomerase IV, alpha subunit"/>
    <property type="match status" value="1"/>
</dbReference>
<dbReference type="GO" id="GO:0003677">
    <property type="term" value="F:DNA binding"/>
    <property type="evidence" value="ECO:0007669"/>
    <property type="project" value="InterPro"/>
</dbReference>
<dbReference type="OrthoDB" id="8527901at2"/>
<dbReference type="Pfam" id="PF09983">
    <property type="entry name" value="JetD_C"/>
    <property type="match status" value="1"/>
</dbReference>
<sequence length="448" mass="49013">MTTPHNPGPPSARPALLPAELAEWASTPGGALFISTAREHIYRGGKLQRPLPLPLTMTARERGDIIELFGGDALARGRLNPAKAQAALLASRYHMTLRALLIGAGGPLRTGKGRARYQRLIQRDEAHTARHSLLAAIHTVIPLDEEHALLLAQPADRKRVPGQSRTLTTSWSVYDAALRAAAVWWQGQDRGWTFAERELSVRALGGSKRWTPATQEAFCRLIGERFEEAVRTTDTAVRIQGPGDWQLDRLVADFDHDIPFLEIPGRTVAEQGRFTHTATGILLIENQETFEAIRHHTDIPETWLRIWLEGFVSDGLVDVVSALPDLPLAIWTDLDPPGIDIVANLAHRLNRPLHPVAMDPATYSHGFYLDESADKLAKWQRRAAVQARTGPVSLRPLAAAIAANDGRRCEQEGLHEHVMPRLGAMLASIAAPCRSGSATLPPPAAAGL</sequence>
<dbReference type="Proteomes" id="UP000190539">
    <property type="component" value="Unassembled WGS sequence"/>
</dbReference>
<accession>A0A1V4AAM3</accession>
<evidence type="ECO:0000313" key="2">
    <source>
        <dbReference type="EMBL" id="OON80159.1"/>
    </source>
</evidence>
<dbReference type="AlphaFoldDB" id="A0A1V4AAM3"/>
<protein>
    <recommendedName>
        <fullName evidence="1">Wadjet protein JetD C-terminal domain-containing protein</fullName>
    </recommendedName>
</protein>
<dbReference type="GO" id="GO:0005694">
    <property type="term" value="C:chromosome"/>
    <property type="evidence" value="ECO:0007669"/>
    <property type="project" value="InterPro"/>
</dbReference>
<proteinExistence type="predicted"/>
<organism evidence="2 3">
    <name type="scientific">Streptomyces tsukubensis</name>
    <dbReference type="NCBI Taxonomy" id="83656"/>
    <lineage>
        <taxon>Bacteria</taxon>
        <taxon>Bacillati</taxon>
        <taxon>Actinomycetota</taxon>
        <taxon>Actinomycetes</taxon>
        <taxon>Kitasatosporales</taxon>
        <taxon>Streptomycetaceae</taxon>
        <taxon>Streptomyces</taxon>
    </lineage>
</organism>
<evidence type="ECO:0000313" key="3">
    <source>
        <dbReference type="Proteomes" id="UP000190539"/>
    </source>
</evidence>
<dbReference type="InterPro" id="IPR036078">
    <property type="entry name" value="Spo11/TopoVI_A_sf"/>
</dbReference>
<dbReference type="RefSeq" id="WP_077967955.1">
    <property type="nucleotide sequence ID" value="NZ_CP045178.1"/>
</dbReference>
<evidence type="ECO:0000259" key="1">
    <source>
        <dbReference type="Pfam" id="PF09983"/>
    </source>
</evidence>
<keyword evidence="3" id="KW-1185">Reference proteome</keyword>
<dbReference type="STRING" id="83656.B1H18_13400"/>
<name>A0A1V4AAM3_9ACTN</name>
<comment type="caution">
    <text evidence="2">The sequence shown here is derived from an EMBL/GenBank/DDBJ whole genome shotgun (WGS) entry which is preliminary data.</text>
</comment>
<dbReference type="InterPro" id="IPR024534">
    <property type="entry name" value="JetD_C"/>
</dbReference>
<gene>
    <name evidence="2" type="ORF">B1H18_13400</name>
</gene>
<reference evidence="2 3" key="1">
    <citation type="submission" date="2017-02" db="EMBL/GenBank/DDBJ databases">
        <title>Draft Genome Sequence of Streptomyces tsukubaensis F601, a Producer of the immunosuppressant tacrolimus FK506.</title>
        <authorList>
            <person name="Zong G."/>
            <person name="Zhong C."/>
            <person name="Fu J."/>
            <person name="Qin R."/>
            <person name="Cao G."/>
        </authorList>
    </citation>
    <scope>NUCLEOTIDE SEQUENCE [LARGE SCALE GENOMIC DNA]</scope>
    <source>
        <strain evidence="2 3">F601</strain>
    </source>
</reference>
<dbReference type="EMBL" id="MVFC01000008">
    <property type="protein sequence ID" value="OON80159.1"/>
    <property type="molecule type" value="Genomic_DNA"/>
</dbReference>